<dbReference type="PANTHER" id="PTHR30213">
    <property type="entry name" value="INNER MEMBRANE PROTEIN YHJD"/>
    <property type="match status" value="1"/>
</dbReference>
<comment type="subcellular location">
    <subcellularLocation>
        <location evidence="1">Cell membrane</location>
        <topology evidence="1">Multi-pass membrane protein</topology>
    </subcellularLocation>
</comment>
<dbReference type="KEGG" id="nti:DNFV4_03254"/>
<feature type="region of interest" description="Disordered" evidence="6">
    <location>
        <begin position="301"/>
        <end position="320"/>
    </location>
</feature>
<proteinExistence type="predicted"/>
<dbReference type="PIRSF" id="PIRSF035875">
    <property type="entry name" value="RNase_BN"/>
    <property type="match status" value="1"/>
</dbReference>
<feature type="transmembrane region" description="Helical" evidence="7">
    <location>
        <begin position="194"/>
        <end position="219"/>
    </location>
</feature>
<organism evidence="8 9">
    <name type="scientific">Nitrospira tepida</name>
    <dbReference type="NCBI Taxonomy" id="2973512"/>
    <lineage>
        <taxon>Bacteria</taxon>
        <taxon>Pseudomonadati</taxon>
        <taxon>Nitrospirota</taxon>
        <taxon>Nitrospiria</taxon>
        <taxon>Nitrospirales</taxon>
        <taxon>Nitrospiraceae</taxon>
        <taxon>Nitrospira</taxon>
    </lineage>
</organism>
<dbReference type="Pfam" id="PF03631">
    <property type="entry name" value="Virul_fac_BrkB"/>
    <property type="match status" value="1"/>
</dbReference>
<evidence type="ECO:0000256" key="6">
    <source>
        <dbReference type="SAM" id="MobiDB-lite"/>
    </source>
</evidence>
<evidence type="ECO:0000313" key="8">
    <source>
        <dbReference type="EMBL" id="CAI4032824.1"/>
    </source>
</evidence>
<evidence type="ECO:0000256" key="1">
    <source>
        <dbReference type="ARBA" id="ARBA00004651"/>
    </source>
</evidence>
<dbReference type="Proteomes" id="UP001179121">
    <property type="component" value="Chromosome"/>
</dbReference>
<evidence type="ECO:0000256" key="7">
    <source>
        <dbReference type="SAM" id="Phobius"/>
    </source>
</evidence>
<sequence>MKTGSTTASLDSSSPAYNPWKLGGLTLRELAGRLWHEMERDELLGRGAQLAYYFLLSLFPALIFLTALMGLFPIQNAMPELMAYLQNVLPEDALSLVQRYLEQVVQGSGGSLISLGLLGALWASSSGVTAIIESLNTVYGAKETRPFWKVRLVAILLTIALAGFIILSVTLVLYGEHIGSWIASFVGLGWLFELAWVLFQWPVAIGLMLVALAAVYYFCPDVEQDWRWVTPGSLLAVLLWLIVSLGFKLYVDNFSTYNKVYGSIAGVIVLMLWFYFCGITLLVGGELNAEIEKAARAQRAEAADGRPAALRAGEGQRASA</sequence>
<name>A0AA86TDV4_9BACT</name>
<dbReference type="PANTHER" id="PTHR30213:SF0">
    <property type="entry name" value="UPF0761 MEMBRANE PROTEIN YIHY"/>
    <property type="match status" value="1"/>
</dbReference>
<evidence type="ECO:0000256" key="2">
    <source>
        <dbReference type="ARBA" id="ARBA00022475"/>
    </source>
</evidence>
<reference evidence="8" key="1">
    <citation type="submission" date="2022-10" db="EMBL/GenBank/DDBJ databases">
        <authorList>
            <person name="Koch H."/>
        </authorList>
    </citation>
    <scope>NUCLEOTIDE SEQUENCE</scope>
    <source>
        <strain evidence="8">DNF</strain>
    </source>
</reference>
<feature type="transmembrane region" description="Helical" evidence="7">
    <location>
        <begin position="50"/>
        <end position="72"/>
    </location>
</feature>
<feature type="transmembrane region" description="Helical" evidence="7">
    <location>
        <begin position="231"/>
        <end position="251"/>
    </location>
</feature>
<feature type="transmembrane region" description="Helical" evidence="7">
    <location>
        <begin position="112"/>
        <end position="132"/>
    </location>
</feature>
<evidence type="ECO:0000256" key="4">
    <source>
        <dbReference type="ARBA" id="ARBA00022989"/>
    </source>
</evidence>
<keyword evidence="2" id="KW-1003">Cell membrane</keyword>
<keyword evidence="5 7" id="KW-0472">Membrane</keyword>
<evidence type="ECO:0000256" key="5">
    <source>
        <dbReference type="ARBA" id="ARBA00023136"/>
    </source>
</evidence>
<dbReference type="GO" id="GO:0005886">
    <property type="term" value="C:plasma membrane"/>
    <property type="evidence" value="ECO:0007669"/>
    <property type="project" value="UniProtKB-SubCell"/>
</dbReference>
<dbReference type="NCBIfam" id="TIGR00765">
    <property type="entry name" value="yihY_not_rbn"/>
    <property type="match status" value="1"/>
</dbReference>
<evidence type="ECO:0000256" key="3">
    <source>
        <dbReference type="ARBA" id="ARBA00022692"/>
    </source>
</evidence>
<evidence type="ECO:0000313" key="9">
    <source>
        <dbReference type="Proteomes" id="UP001179121"/>
    </source>
</evidence>
<gene>
    <name evidence="8" type="ORF">DNFV4_03254</name>
</gene>
<dbReference type="RefSeq" id="WP_289269533.1">
    <property type="nucleotide sequence ID" value="NZ_OX365700.1"/>
</dbReference>
<dbReference type="InterPro" id="IPR017039">
    <property type="entry name" value="Virul_fac_BrkB"/>
</dbReference>
<keyword evidence="3 7" id="KW-0812">Transmembrane</keyword>
<feature type="transmembrane region" description="Helical" evidence="7">
    <location>
        <begin position="152"/>
        <end position="174"/>
    </location>
</feature>
<keyword evidence="9" id="KW-1185">Reference proteome</keyword>
<accession>A0AA86TDV4</accession>
<dbReference type="EMBL" id="OX365700">
    <property type="protein sequence ID" value="CAI4032824.1"/>
    <property type="molecule type" value="Genomic_DNA"/>
</dbReference>
<dbReference type="AlphaFoldDB" id="A0AA86TDV4"/>
<protein>
    <submittedName>
        <fullName evidence="8">Ribonuclease BN</fullName>
    </submittedName>
</protein>
<feature type="transmembrane region" description="Helical" evidence="7">
    <location>
        <begin position="263"/>
        <end position="283"/>
    </location>
</feature>
<keyword evidence="4 7" id="KW-1133">Transmembrane helix</keyword>